<evidence type="ECO:0000313" key="2">
    <source>
        <dbReference type="Proteomes" id="UP000198660"/>
    </source>
</evidence>
<evidence type="ECO:0000313" key="1">
    <source>
        <dbReference type="EMBL" id="SFS92422.1"/>
    </source>
</evidence>
<dbReference type="InterPro" id="IPR025177">
    <property type="entry name" value="MciZ"/>
</dbReference>
<dbReference type="Proteomes" id="UP000198660">
    <property type="component" value="Unassembled WGS sequence"/>
</dbReference>
<keyword evidence="2" id="KW-1185">Reference proteome</keyword>
<dbReference type="EMBL" id="FPAA01000011">
    <property type="protein sequence ID" value="SFS92422.1"/>
    <property type="molecule type" value="Genomic_DNA"/>
</dbReference>
<sequence length="45" mass="5505">MKTIMDEKHFCVVGKGWQVRALLRQMAKHPLTLEEWLSRRCHQRR</sequence>
<dbReference type="AlphaFoldDB" id="A0A1I6TT75"/>
<name>A0A1I6TT75_9BACL</name>
<evidence type="ECO:0008006" key="3">
    <source>
        <dbReference type="Google" id="ProtNLM"/>
    </source>
</evidence>
<reference evidence="2" key="1">
    <citation type="submission" date="2016-10" db="EMBL/GenBank/DDBJ databases">
        <authorList>
            <person name="Varghese N."/>
            <person name="Submissions S."/>
        </authorList>
    </citation>
    <scope>NUCLEOTIDE SEQUENCE [LARGE SCALE GENOMIC DNA]</scope>
    <source>
        <strain evidence="2">DSM 45789</strain>
    </source>
</reference>
<gene>
    <name evidence="1" type="ORF">SAMN05444972_11152</name>
</gene>
<proteinExistence type="predicted"/>
<protein>
    <recommendedName>
        <fullName evidence="3">Z-ring formation inhibitor MciZ</fullName>
    </recommendedName>
</protein>
<dbReference type="Pfam" id="PF13072">
    <property type="entry name" value="MciZ"/>
    <property type="match status" value="1"/>
</dbReference>
<dbReference type="RefSeq" id="WP_091838361.1">
    <property type="nucleotide sequence ID" value="NZ_FPAA01000011.1"/>
</dbReference>
<dbReference type="OrthoDB" id="2990038at2"/>
<accession>A0A1I6TT75</accession>
<organism evidence="1 2">
    <name type="scientific">Marininema halotolerans</name>
    <dbReference type="NCBI Taxonomy" id="1155944"/>
    <lineage>
        <taxon>Bacteria</taxon>
        <taxon>Bacillati</taxon>
        <taxon>Bacillota</taxon>
        <taxon>Bacilli</taxon>
        <taxon>Bacillales</taxon>
        <taxon>Thermoactinomycetaceae</taxon>
        <taxon>Marininema</taxon>
    </lineage>
</organism>